<keyword evidence="2" id="KW-1185">Reference proteome</keyword>
<sequence>QLNARKTMQLSAVDTVYRSVLLTKFFTNGWGNPQYMKRIFTFRKKISNRETCKKLVDRNHPIYIDKIVETNSDCSVIEGHFLTPLYQYMPDLIPEEVKVAKFQMVLPRKWRHEFLKPICLHLAGTGDHFFWRRKTLMAKPLLRESGIASIILENPFYGSRKPPDQKRSSLKNVSDIFIMGGCLILESLALFHFCERMNFAPLCITGISMGGHNASLAGTNWHKPLSIVPCLSWTTASCVFTQGVMSGAIPWGVLENQYDSFGEEFRKEVKEMIHSPEDNSAFNAGRQFAKDISSNIDGFVNFQLFKTLKSKSFSSEKKDALNFMRGIMDECTHLGNFSTPVDPELAIIVTASKDGYVPREGLIPLTSLWKGSTQRLLDSGHIAAVLFKLDFFRYVQNCFSSEKIF</sequence>
<organism evidence="1 2">
    <name type="scientific">Dinothrombium tinctorium</name>
    <dbReference type="NCBI Taxonomy" id="1965070"/>
    <lineage>
        <taxon>Eukaryota</taxon>
        <taxon>Metazoa</taxon>
        <taxon>Ecdysozoa</taxon>
        <taxon>Arthropoda</taxon>
        <taxon>Chelicerata</taxon>
        <taxon>Arachnida</taxon>
        <taxon>Acari</taxon>
        <taxon>Acariformes</taxon>
        <taxon>Trombidiformes</taxon>
        <taxon>Prostigmata</taxon>
        <taxon>Anystina</taxon>
        <taxon>Parasitengona</taxon>
        <taxon>Trombidioidea</taxon>
        <taxon>Trombidiidae</taxon>
        <taxon>Dinothrombium</taxon>
    </lineage>
</organism>
<dbReference type="Gene3D" id="3.40.50.1820">
    <property type="entry name" value="alpha/beta hydrolase"/>
    <property type="match status" value="1"/>
</dbReference>
<proteinExistence type="predicted"/>
<dbReference type="SUPFAM" id="SSF53474">
    <property type="entry name" value="alpha/beta-Hydrolases"/>
    <property type="match status" value="1"/>
</dbReference>
<gene>
    <name evidence="1" type="ORF">B4U79_07182</name>
</gene>
<dbReference type="Pfam" id="PF09752">
    <property type="entry name" value="ABHD18"/>
    <property type="match status" value="1"/>
</dbReference>
<dbReference type="Proteomes" id="UP000285301">
    <property type="component" value="Unassembled WGS sequence"/>
</dbReference>
<accession>A0A443R6Q5</accession>
<feature type="non-terminal residue" evidence="1">
    <location>
        <position position="1"/>
    </location>
</feature>
<name>A0A443R6Q5_9ACAR</name>
<dbReference type="PANTHER" id="PTHR13617:SF14">
    <property type="entry name" value="PROTEIN ABHD18"/>
    <property type="match status" value="1"/>
</dbReference>
<evidence type="ECO:0000313" key="1">
    <source>
        <dbReference type="EMBL" id="RWS10945.1"/>
    </source>
</evidence>
<dbReference type="AlphaFoldDB" id="A0A443R6Q5"/>
<dbReference type="InterPro" id="IPR019149">
    <property type="entry name" value="ABHD18"/>
</dbReference>
<dbReference type="PANTHER" id="PTHR13617">
    <property type="entry name" value="PROTEIN ABHD18"/>
    <property type="match status" value="1"/>
</dbReference>
<dbReference type="OrthoDB" id="9987145at2759"/>
<comment type="caution">
    <text evidence="1">The sequence shown here is derived from an EMBL/GenBank/DDBJ whole genome shotgun (WGS) entry which is preliminary data.</text>
</comment>
<dbReference type="InterPro" id="IPR029058">
    <property type="entry name" value="AB_hydrolase_fold"/>
</dbReference>
<reference evidence="1 2" key="1">
    <citation type="journal article" date="2018" name="Gigascience">
        <title>Genomes of trombidid mites reveal novel predicted allergens and laterally-transferred genes associated with secondary metabolism.</title>
        <authorList>
            <person name="Dong X."/>
            <person name="Chaisiri K."/>
            <person name="Xia D."/>
            <person name="Armstrong S.D."/>
            <person name="Fang Y."/>
            <person name="Donnelly M.J."/>
            <person name="Kadowaki T."/>
            <person name="McGarry J.W."/>
            <person name="Darby A.C."/>
            <person name="Makepeace B.L."/>
        </authorList>
    </citation>
    <scope>NUCLEOTIDE SEQUENCE [LARGE SCALE GENOMIC DNA]</scope>
    <source>
        <strain evidence="1">UoL-WK</strain>
    </source>
</reference>
<dbReference type="EMBL" id="NCKU01001905">
    <property type="protein sequence ID" value="RWS10945.1"/>
    <property type="molecule type" value="Genomic_DNA"/>
</dbReference>
<evidence type="ECO:0000313" key="2">
    <source>
        <dbReference type="Proteomes" id="UP000285301"/>
    </source>
</evidence>
<protein>
    <submittedName>
        <fullName evidence="1">C4orf29-like protein</fullName>
    </submittedName>
</protein>